<evidence type="ECO:0000256" key="1">
    <source>
        <dbReference type="SAM" id="MobiDB-lite"/>
    </source>
</evidence>
<comment type="caution">
    <text evidence="3">The sequence shown here is derived from an EMBL/GenBank/DDBJ whole genome shotgun (WGS) entry which is preliminary data.</text>
</comment>
<feature type="region of interest" description="Disordered" evidence="1">
    <location>
        <begin position="1"/>
        <end position="31"/>
    </location>
</feature>
<reference evidence="3" key="2">
    <citation type="journal article" date="2021" name="Microbiome">
        <title>Successional dynamics and alternative stable states in a saline activated sludge microbial community over 9 years.</title>
        <authorList>
            <person name="Wang Y."/>
            <person name="Ye J."/>
            <person name="Ju F."/>
            <person name="Liu L."/>
            <person name="Boyd J.A."/>
            <person name="Deng Y."/>
            <person name="Parks D.H."/>
            <person name="Jiang X."/>
            <person name="Yin X."/>
            <person name="Woodcroft B.J."/>
            <person name="Tyson G.W."/>
            <person name="Hugenholtz P."/>
            <person name="Polz M.F."/>
            <person name="Zhang T."/>
        </authorList>
    </citation>
    <scope>NUCLEOTIDE SEQUENCE</scope>
    <source>
        <strain evidence="3">HKST-UBA17</strain>
    </source>
</reference>
<proteinExistence type="predicted"/>
<evidence type="ECO:0000313" key="4">
    <source>
        <dbReference type="Proteomes" id="UP000741282"/>
    </source>
</evidence>
<dbReference type="AlphaFoldDB" id="A0A955I2F4"/>
<evidence type="ECO:0000256" key="2">
    <source>
        <dbReference type="SAM" id="Phobius"/>
    </source>
</evidence>
<feature type="compositionally biased region" description="Polar residues" evidence="1">
    <location>
        <begin position="8"/>
        <end position="30"/>
    </location>
</feature>
<keyword evidence="2" id="KW-1133">Transmembrane helix</keyword>
<evidence type="ECO:0000313" key="3">
    <source>
        <dbReference type="EMBL" id="MCA9376829.1"/>
    </source>
</evidence>
<gene>
    <name evidence="3" type="ORF">KC685_02830</name>
</gene>
<protein>
    <submittedName>
        <fullName evidence="3">Uncharacterized protein</fullName>
    </submittedName>
</protein>
<keyword evidence="2" id="KW-0472">Membrane</keyword>
<dbReference type="Proteomes" id="UP000741282">
    <property type="component" value="Unassembled WGS sequence"/>
</dbReference>
<sequence>MNREINKTPDQIQSNPQMVQPLNNDGGITNHSDRDYQSEAVLGIEPDVIPIGDQISTMQNSQAVQPSDYPSVMHKRSCLSYLFTGCVSFGLIIILLLVLMIFILVSQYRSYAEEITSGSDQSYLITEDSISEDERADLQTKLQNFQEEAETTTFIVFTPRELGVLIYDVIAQQIDEPTSLDAVSIKPSENLWEMSFKLSYENKSIPWFSVQLFKEDQESAELYIPTIIVAGVDLKSIGLGFIVDRVNDGYREALLVTDEGSVTSRLYENIELTEDSVIIKAKKIEPPGN</sequence>
<dbReference type="EMBL" id="JAGQLN010000008">
    <property type="protein sequence ID" value="MCA9376829.1"/>
    <property type="molecule type" value="Genomic_DNA"/>
</dbReference>
<reference evidence="3" key="1">
    <citation type="submission" date="2020-04" db="EMBL/GenBank/DDBJ databases">
        <authorList>
            <person name="Zhang T."/>
        </authorList>
    </citation>
    <scope>NUCLEOTIDE SEQUENCE</scope>
    <source>
        <strain evidence="3">HKST-UBA17</strain>
    </source>
</reference>
<feature type="transmembrane region" description="Helical" evidence="2">
    <location>
        <begin position="81"/>
        <end position="105"/>
    </location>
</feature>
<organism evidence="3 4">
    <name type="scientific">Candidatus Dojkabacteria bacterium</name>
    <dbReference type="NCBI Taxonomy" id="2099670"/>
    <lineage>
        <taxon>Bacteria</taxon>
        <taxon>Candidatus Dojkabacteria</taxon>
    </lineage>
</organism>
<accession>A0A955I2F4</accession>
<keyword evidence="2" id="KW-0812">Transmembrane</keyword>
<name>A0A955I2F4_9BACT</name>